<accession>A0A8X6S3I7</accession>
<proteinExistence type="predicted"/>
<reference evidence="1" key="1">
    <citation type="submission" date="2020-08" db="EMBL/GenBank/DDBJ databases">
        <title>Multicomponent nature underlies the extraordinary mechanical properties of spider dragline silk.</title>
        <authorList>
            <person name="Kono N."/>
            <person name="Nakamura H."/>
            <person name="Mori M."/>
            <person name="Yoshida Y."/>
            <person name="Ohtoshi R."/>
            <person name="Malay A.D."/>
            <person name="Moran D.A.P."/>
            <person name="Tomita M."/>
            <person name="Numata K."/>
            <person name="Arakawa K."/>
        </authorList>
    </citation>
    <scope>NUCLEOTIDE SEQUENCE</scope>
</reference>
<dbReference type="EMBL" id="BMAU01021255">
    <property type="protein sequence ID" value="GFY05786.1"/>
    <property type="molecule type" value="Genomic_DNA"/>
</dbReference>
<comment type="caution">
    <text evidence="1">The sequence shown here is derived from an EMBL/GenBank/DDBJ whole genome shotgun (WGS) entry which is preliminary data.</text>
</comment>
<evidence type="ECO:0000313" key="2">
    <source>
        <dbReference type="Proteomes" id="UP000887159"/>
    </source>
</evidence>
<keyword evidence="2" id="KW-1185">Reference proteome</keyword>
<dbReference type="AlphaFoldDB" id="A0A8X6S3I7"/>
<name>A0A8X6S3I7_TRICX</name>
<protein>
    <submittedName>
        <fullName evidence="1">Uncharacterized protein</fullName>
    </submittedName>
</protein>
<dbReference type="Proteomes" id="UP000887159">
    <property type="component" value="Unassembled WGS sequence"/>
</dbReference>
<organism evidence="1 2">
    <name type="scientific">Trichonephila clavipes</name>
    <name type="common">Golden silk orbweaver</name>
    <name type="synonym">Nephila clavipes</name>
    <dbReference type="NCBI Taxonomy" id="2585209"/>
    <lineage>
        <taxon>Eukaryota</taxon>
        <taxon>Metazoa</taxon>
        <taxon>Ecdysozoa</taxon>
        <taxon>Arthropoda</taxon>
        <taxon>Chelicerata</taxon>
        <taxon>Arachnida</taxon>
        <taxon>Araneae</taxon>
        <taxon>Araneomorphae</taxon>
        <taxon>Entelegynae</taxon>
        <taxon>Araneoidea</taxon>
        <taxon>Nephilidae</taxon>
        <taxon>Trichonephila</taxon>
    </lineage>
</organism>
<evidence type="ECO:0000313" key="1">
    <source>
        <dbReference type="EMBL" id="GFY05786.1"/>
    </source>
</evidence>
<gene>
    <name evidence="1" type="ORF">TNCV_4404531</name>
</gene>
<sequence length="77" mass="8627">MRLQVECKWPHWWCATVRKSRHKGLRDLSLRLKSHLSMVTTVIGVLITRGIVDKDASGVVIADQMINLSSQSVVTLG</sequence>